<dbReference type="InterPro" id="IPR012677">
    <property type="entry name" value="Nucleotide-bd_a/b_plait_sf"/>
</dbReference>
<evidence type="ECO:0000256" key="3">
    <source>
        <dbReference type="ARBA" id="ARBA00023242"/>
    </source>
</evidence>
<dbReference type="PANTHER" id="PTHR48029">
    <property type="entry name" value="NUCLEOLAR PROTEIN 8"/>
    <property type="match status" value="1"/>
</dbReference>
<comment type="caution">
    <text evidence="7">The sequence shown here is derived from an EMBL/GenBank/DDBJ whole genome shotgun (WGS) entry which is preliminary data.</text>
</comment>
<feature type="region of interest" description="Disordered" evidence="5">
    <location>
        <begin position="532"/>
        <end position="554"/>
    </location>
</feature>
<dbReference type="Proteomes" id="UP000663861">
    <property type="component" value="Unassembled WGS sequence"/>
</dbReference>
<feature type="compositionally biased region" description="Basic residues" evidence="5">
    <location>
        <begin position="533"/>
        <end position="547"/>
    </location>
</feature>
<protein>
    <recommendedName>
        <fullName evidence="6">RRM domain-containing protein</fullName>
    </recommendedName>
</protein>
<evidence type="ECO:0000256" key="2">
    <source>
        <dbReference type="ARBA" id="ARBA00022884"/>
    </source>
</evidence>
<dbReference type="InterPro" id="IPR000504">
    <property type="entry name" value="RRM_dom"/>
</dbReference>
<feature type="region of interest" description="Disordered" evidence="5">
    <location>
        <begin position="84"/>
        <end position="108"/>
    </location>
</feature>
<organism evidence="7 8">
    <name type="scientific">Rhizoctonia solani</name>
    <dbReference type="NCBI Taxonomy" id="456999"/>
    <lineage>
        <taxon>Eukaryota</taxon>
        <taxon>Fungi</taxon>
        <taxon>Dikarya</taxon>
        <taxon>Basidiomycota</taxon>
        <taxon>Agaricomycotina</taxon>
        <taxon>Agaricomycetes</taxon>
        <taxon>Cantharellales</taxon>
        <taxon>Ceratobasidiaceae</taxon>
        <taxon>Rhizoctonia</taxon>
    </lineage>
</organism>
<evidence type="ECO:0000256" key="4">
    <source>
        <dbReference type="PROSITE-ProRule" id="PRU00176"/>
    </source>
</evidence>
<dbReference type="AlphaFoldDB" id="A0A8H3GTS9"/>
<feature type="domain" description="RRM" evidence="6">
    <location>
        <begin position="4"/>
        <end position="84"/>
    </location>
</feature>
<dbReference type="Gene3D" id="3.30.70.330">
    <property type="match status" value="1"/>
</dbReference>
<evidence type="ECO:0000256" key="1">
    <source>
        <dbReference type="ARBA" id="ARBA00004604"/>
    </source>
</evidence>
<evidence type="ECO:0000313" key="7">
    <source>
        <dbReference type="EMBL" id="CAE6467913.1"/>
    </source>
</evidence>
<reference evidence="7" key="1">
    <citation type="submission" date="2021-01" db="EMBL/GenBank/DDBJ databases">
        <authorList>
            <person name="Kaushik A."/>
        </authorList>
    </citation>
    <scope>NUCLEOTIDE SEQUENCE</scope>
    <source>
        <strain evidence="7">AG4-RS23</strain>
    </source>
</reference>
<feature type="compositionally biased region" description="Basic and acidic residues" evidence="5">
    <location>
        <begin position="229"/>
        <end position="244"/>
    </location>
</feature>
<name>A0A8H3GTS9_9AGAM</name>
<dbReference type="PANTHER" id="PTHR48029:SF1">
    <property type="entry name" value="NUCLEOLAR PROTEIN 8"/>
    <property type="match status" value="1"/>
</dbReference>
<dbReference type="GO" id="GO:0003723">
    <property type="term" value="F:RNA binding"/>
    <property type="evidence" value="ECO:0007669"/>
    <property type="project" value="UniProtKB-UniRule"/>
</dbReference>
<keyword evidence="3" id="KW-0539">Nucleus</keyword>
<dbReference type="SUPFAM" id="SSF54928">
    <property type="entry name" value="RNA-binding domain, RBD"/>
    <property type="match status" value="1"/>
</dbReference>
<evidence type="ECO:0000259" key="6">
    <source>
        <dbReference type="PROSITE" id="PS50102"/>
    </source>
</evidence>
<keyword evidence="2 4" id="KW-0694">RNA-binding</keyword>
<dbReference type="SMART" id="SM00360">
    <property type="entry name" value="RRM"/>
    <property type="match status" value="1"/>
</dbReference>
<comment type="subcellular location">
    <subcellularLocation>
        <location evidence="1">Nucleus</location>
        <location evidence="1">Nucleolus</location>
    </subcellularLocation>
</comment>
<gene>
    <name evidence="7" type="ORF">RDB_LOCUS77254</name>
</gene>
<dbReference type="EMBL" id="CAJMWY010001456">
    <property type="protein sequence ID" value="CAE6467913.1"/>
    <property type="molecule type" value="Genomic_DNA"/>
</dbReference>
<sequence length="554" mass="61116">MQTTRLHISGLTPSISATDLKQRFSTFGKVQNVDGVGKLDGVGMPRKFAYLTLETTQPKLARCMNLLSGSTWKGAKLRIGEAKPDYKARHEREINPPPPAPRPKLSAEARRRARLKFRLRARRLSRGAQGKQLKDMSIVTLDNVSKRKGWRRTPLNHLIRPMRMRPLHPIPSLRTKHVPSKIKLKEKLAKRKFALTRARCTIIDPARYGAVHLKDGDGLLGAEVVAVGRDEEEREPESPREEKVVVAQESDEESSRSSTPAPTISQPTTTPTVSKPAPILPQTAPAPQPLEKEDPLSLAHEKSSTLALLGGMFGKGEWGGRESVSGDEMDVMEAEGEGEVGGDEMDVMEAEGEGEVGYEVVPRAASEAAEDTGVEDNEEEAGEDEDMTSEEAAAEEQEDGADGTDEEQEEQESPIKLSSLKDMFKPQEESTGFSLGLDIELDPDAESFLPASISAPLPEPTPVVAPAPIQTEKHAHTIQFTPDPKAPLFFPGGRNDIFYVIAEKGWEWPHPGIPEEIRAKWDKNKADLTREYTRRHREAVKRRRRGGGTKGDDA</sequence>
<dbReference type="GO" id="GO:0005730">
    <property type="term" value="C:nucleolus"/>
    <property type="evidence" value="ECO:0007669"/>
    <property type="project" value="UniProtKB-SubCell"/>
</dbReference>
<feature type="region of interest" description="Disordered" evidence="5">
    <location>
        <begin position="360"/>
        <end position="430"/>
    </location>
</feature>
<dbReference type="InterPro" id="IPR034138">
    <property type="entry name" value="NOP8_RRM"/>
</dbReference>
<feature type="compositionally biased region" description="Polar residues" evidence="5">
    <location>
        <begin position="256"/>
        <end position="273"/>
    </location>
</feature>
<evidence type="ECO:0000313" key="8">
    <source>
        <dbReference type="Proteomes" id="UP000663861"/>
    </source>
</evidence>
<feature type="compositionally biased region" description="Basic and acidic residues" evidence="5">
    <location>
        <begin position="84"/>
        <end position="94"/>
    </location>
</feature>
<feature type="compositionally biased region" description="Acidic residues" evidence="5">
    <location>
        <begin position="368"/>
        <end position="412"/>
    </location>
</feature>
<dbReference type="InterPro" id="IPR035979">
    <property type="entry name" value="RBD_domain_sf"/>
</dbReference>
<dbReference type="CDD" id="cd12226">
    <property type="entry name" value="RRM_NOL8"/>
    <property type="match status" value="1"/>
</dbReference>
<accession>A0A8H3GTS9</accession>
<evidence type="ECO:0000256" key="5">
    <source>
        <dbReference type="SAM" id="MobiDB-lite"/>
    </source>
</evidence>
<proteinExistence type="predicted"/>
<feature type="compositionally biased region" description="Basic and acidic residues" evidence="5">
    <location>
        <begin position="290"/>
        <end position="303"/>
    </location>
</feature>
<dbReference type="PROSITE" id="PS50102">
    <property type="entry name" value="RRM"/>
    <property type="match status" value="1"/>
</dbReference>
<feature type="region of interest" description="Disordered" evidence="5">
    <location>
        <begin position="229"/>
        <end position="303"/>
    </location>
</feature>